<evidence type="ECO:0000256" key="5">
    <source>
        <dbReference type="PIRSR" id="PIRSR000450-1"/>
    </source>
</evidence>
<proteinExistence type="inferred from homology"/>
<comment type="catalytic activity">
    <reaction evidence="4">
        <text>L-homoserine + acetyl-CoA = O-acetyl-L-homoserine + CoA</text>
        <dbReference type="Rhea" id="RHEA:13701"/>
        <dbReference type="ChEBI" id="CHEBI:57287"/>
        <dbReference type="ChEBI" id="CHEBI:57288"/>
        <dbReference type="ChEBI" id="CHEBI:57476"/>
        <dbReference type="ChEBI" id="CHEBI:57716"/>
        <dbReference type="EC" id="2.3.1.31"/>
    </reaction>
</comment>
<dbReference type="SUPFAM" id="SSF52317">
    <property type="entry name" value="Class I glutamine amidotransferase-like"/>
    <property type="match status" value="1"/>
</dbReference>
<dbReference type="PANTHER" id="PTHR20919">
    <property type="entry name" value="HOMOSERINE O-SUCCINYLTRANSFERASE"/>
    <property type="match status" value="1"/>
</dbReference>
<feature type="binding site" evidence="4">
    <location>
        <position position="188"/>
    </location>
    <ligand>
        <name>substrate</name>
    </ligand>
</feature>
<comment type="subcellular location">
    <subcellularLocation>
        <location evidence="4">Cytoplasm</location>
    </subcellularLocation>
</comment>
<keyword evidence="4" id="KW-0486">Methionine biosynthesis</keyword>
<sequence length="287" mass="34221">MSIYLKKPLEGLNLLEKGSIEYSISLKKPKNLKSIGILNLMPDKYETEAQFIKIFDSMKQPVYLRFLRIKNHEFKNINKSYLENSYETLEDIKKEKLDSIIITGAPLEKLPFEDVNYWSELQDIFNFIEENIKTSFFICWAAQAALYHYYGIRKHISDKKTFGVYKHYKIGEERILDNLKFPLNCPHSRYSGILRSDLKNNHGLKELLHSEEVWELLLSDKNKFFMLGHIEYDRNVLKKEYFRDLSMGIKSQTPKNYFPMDNIKEEPTYSWRNEGKVLFSNWIKYYA</sequence>
<dbReference type="GO" id="GO:0005737">
    <property type="term" value="C:cytoplasm"/>
    <property type="evidence" value="ECO:0007669"/>
    <property type="project" value="UniProtKB-SubCell"/>
</dbReference>
<keyword evidence="1 4" id="KW-0028">Amino-acid biosynthesis</keyword>
<feature type="site" description="Important for substrate specificity" evidence="4">
    <location>
        <position position="188"/>
    </location>
</feature>
<keyword evidence="4" id="KW-0963">Cytoplasm</keyword>
<dbReference type="GO" id="GO:0004414">
    <property type="term" value="F:homoserine O-acetyltransferase activity"/>
    <property type="evidence" value="ECO:0007669"/>
    <property type="project" value="UniProtKB-EC"/>
</dbReference>
<dbReference type="EMBL" id="FOKI01000058">
    <property type="protein sequence ID" value="SFB44397.1"/>
    <property type="molecule type" value="Genomic_DNA"/>
</dbReference>
<evidence type="ECO:0000256" key="4">
    <source>
        <dbReference type="HAMAP-Rule" id="MF_00295"/>
    </source>
</evidence>
<feature type="binding site" evidence="4">
    <location>
        <position position="160"/>
    </location>
    <ligand>
        <name>substrate</name>
    </ligand>
</feature>
<dbReference type="InterPro" id="IPR029062">
    <property type="entry name" value="Class_I_gatase-like"/>
</dbReference>
<dbReference type="OrthoDB" id="9772423at2"/>
<evidence type="ECO:0000256" key="1">
    <source>
        <dbReference type="ARBA" id="ARBA00022605"/>
    </source>
</evidence>
<dbReference type="Proteomes" id="UP000198619">
    <property type="component" value="Unassembled WGS sequence"/>
</dbReference>
<keyword evidence="2 4" id="KW-0808">Transferase</keyword>
<feature type="active site" evidence="4">
    <location>
        <position position="231"/>
    </location>
</feature>
<keyword evidence="7" id="KW-1185">Reference proteome</keyword>
<dbReference type="STRING" id="84698.SAMN04488528_105816"/>
<dbReference type="AlphaFoldDB" id="A0A1I1B2U8"/>
<dbReference type="PANTHER" id="PTHR20919:SF0">
    <property type="entry name" value="HOMOSERINE O-SUCCINYLTRANSFERASE"/>
    <property type="match status" value="1"/>
</dbReference>
<feature type="active site" description="Acyl-thioester intermediate" evidence="4 5">
    <location>
        <position position="139"/>
    </location>
</feature>
<evidence type="ECO:0000313" key="7">
    <source>
        <dbReference type="Proteomes" id="UP000198619"/>
    </source>
</evidence>
<dbReference type="Pfam" id="PF04204">
    <property type="entry name" value="HTS"/>
    <property type="match status" value="1"/>
</dbReference>
<dbReference type="EC" id="2.3.1.31" evidence="4"/>
<dbReference type="GO" id="GO:0008899">
    <property type="term" value="F:homoserine O-succinyltransferase activity"/>
    <property type="evidence" value="ECO:0007669"/>
    <property type="project" value="UniProtKB-UniRule"/>
</dbReference>
<accession>A0A1I1B2U8</accession>
<dbReference type="RefSeq" id="WP_090043143.1">
    <property type="nucleotide sequence ID" value="NZ_FOKI01000058.1"/>
</dbReference>
<feature type="site" description="Important for acyl-CoA specificity" evidence="4">
    <location>
        <position position="108"/>
    </location>
</feature>
<dbReference type="Gene3D" id="3.40.50.880">
    <property type="match status" value="1"/>
</dbReference>
<comment type="pathway">
    <text evidence="4">Amino-acid biosynthesis; L-methionine biosynthesis via de novo pathway; O-acetyl-L-homoserine from L-homoserine: step 1/1.</text>
</comment>
<dbReference type="UniPathway" id="UPA00051">
    <property type="reaction ID" value="UER00074"/>
</dbReference>
<protein>
    <recommendedName>
        <fullName evidence="4">Homoserine O-acetyltransferase</fullName>
        <shortName evidence="4">HAT</shortName>
        <ecNumber evidence="4">2.3.1.31</ecNumber>
    </recommendedName>
    <alternativeName>
        <fullName evidence="4">Homoserine transacetylase</fullName>
        <shortName evidence="4">HTA</shortName>
    </alternativeName>
</protein>
<reference evidence="6 7" key="1">
    <citation type="submission" date="2016-10" db="EMBL/GenBank/DDBJ databases">
        <authorList>
            <person name="de Groot N.N."/>
        </authorList>
    </citation>
    <scope>NUCLEOTIDE SEQUENCE [LARGE SCALE GENOMIC DNA]</scope>
    <source>
        <strain evidence="6 7">DSM 12271</strain>
    </source>
</reference>
<keyword evidence="3 4" id="KW-0012">Acyltransferase</keyword>
<dbReference type="InterPro" id="IPR033752">
    <property type="entry name" value="MetA_family"/>
</dbReference>
<feature type="active site" description="Proton acceptor" evidence="4">
    <location>
        <position position="229"/>
    </location>
</feature>
<comment type="similarity">
    <text evidence="4">Belongs to the MetA family.</text>
</comment>
<comment type="function">
    <text evidence="4">Transfers an acetyl group from acetyl-CoA to L-homoserine, forming acetyl-L-homoserine.</text>
</comment>
<evidence type="ECO:0000256" key="3">
    <source>
        <dbReference type="ARBA" id="ARBA00023315"/>
    </source>
</evidence>
<evidence type="ECO:0000313" key="6">
    <source>
        <dbReference type="EMBL" id="SFB44397.1"/>
    </source>
</evidence>
<comment type="caution">
    <text evidence="4">Lacks conserved residue(s) required for the propagation of feature annotation.</text>
</comment>
<organism evidence="6 7">
    <name type="scientific">Clostridium frigidicarnis</name>
    <dbReference type="NCBI Taxonomy" id="84698"/>
    <lineage>
        <taxon>Bacteria</taxon>
        <taxon>Bacillati</taxon>
        <taxon>Bacillota</taxon>
        <taxon>Clostridia</taxon>
        <taxon>Eubacteriales</taxon>
        <taxon>Clostridiaceae</taxon>
        <taxon>Clostridium</taxon>
    </lineage>
</organism>
<feature type="binding site" evidence="4">
    <location>
        <position position="243"/>
    </location>
    <ligand>
        <name>substrate</name>
    </ligand>
</feature>
<dbReference type="PIRSF" id="PIRSF000450">
    <property type="entry name" value="H_ser_succinyltr"/>
    <property type="match status" value="1"/>
</dbReference>
<evidence type="ECO:0000256" key="2">
    <source>
        <dbReference type="ARBA" id="ARBA00022679"/>
    </source>
</evidence>
<dbReference type="HAMAP" id="MF_00295">
    <property type="entry name" value="MetA_acyltransf"/>
    <property type="match status" value="1"/>
</dbReference>
<dbReference type="GO" id="GO:0009086">
    <property type="term" value="P:methionine biosynthetic process"/>
    <property type="evidence" value="ECO:0007669"/>
    <property type="project" value="UniProtKB-UniRule"/>
</dbReference>
<gene>
    <name evidence="4" type="primary">metAA</name>
    <name evidence="6" type="ORF">SAMN04488528_105816</name>
</gene>
<name>A0A1I1B2U8_9CLOT</name>